<dbReference type="OrthoDB" id="5329317at2759"/>
<dbReference type="Gene3D" id="6.10.250.2610">
    <property type="match status" value="1"/>
</dbReference>
<evidence type="ECO:0000256" key="6">
    <source>
        <dbReference type="ARBA" id="ARBA00023163"/>
    </source>
</evidence>
<comment type="function">
    <text evidence="9">Component of the Mediator complex, a coactivator involved in the regulated transcription of nearly all RNA polymerase II-dependent genes. Mediator functions as a bridge to convey information from gene-specific regulatory proteins to the basal RNA polymerase II transcription machinery. Mediator is recruited to promoters by direct interactions with regulatory proteins and serves as a scaffold for the assembly of a functional preinitiation complex with RNA polymerase II and the general transcription factors.</text>
</comment>
<organism evidence="11 12">
    <name type="scientific">Ophiocordyceps australis</name>
    <dbReference type="NCBI Taxonomy" id="1399860"/>
    <lineage>
        <taxon>Eukaryota</taxon>
        <taxon>Fungi</taxon>
        <taxon>Dikarya</taxon>
        <taxon>Ascomycota</taxon>
        <taxon>Pezizomycotina</taxon>
        <taxon>Sordariomycetes</taxon>
        <taxon>Hypocreomycetidae</taxon>
        <taxon>Hypocreales</taxon>
        <taxon>Ophiocordycipitaceae</taxon>
        <taxon>Ophiocordyceps</taxon>
    </lineage>
</organism>
<keyword evidence="6 9" id="KW-0804">Transcription</keyword>
<comment type="caution">
    <text evidence="11">The sequence shown here is derived from an EMBL/GenBank/DDBJ whole genome shotgun (WGS) entry which is preliminary data.</text>
</comment>
<comment type="subunit">
    <text evidence="9">Component of the Mediator complex.</text>
</comment>
<feature type="region of interest" description="Disordered" evidence="10">
    <location>
        <begin position="229"/>
        <end position="252"/>
    </location>
</feature>
<dbReference type="PANTHER" id="PTHR13074:SF9">
    <property type="entry name" value="MEDIATOR OF RNA POLYMERASE II TRANSCRIPTION SUBUNIT 8"/>
    <property type="match status" value="1"/>
</dbReference>
<dbReference type="GO" id="GO:0016592">
    <property type="term" value="C:mediator complex"/>
    <property type="evidence" value="ECO:0007669"/>
    <property type="project" value="InterPro"/>
</dbReference>
<evidence type="ECO:0000256" key="1">
    <source>
        <dbReference type="ARBA" id="ARBA00004123"/>
    </source>
</evidence>
<evidence type="ECO:0000256" key="8">
    <source>
        <dbReference type="ARBA" id="ARBA00031261"/>
    </source>
</evidence>
<dbReference type="PANTHER" id="PTHR13074">
    <property type="entry name" value="MEDIATOR OF RNA POLYMERASE II TRANSCRIPTION SUBUNIT 8"/>
    <property type="match status" value="1"/>
</dbReference>
<evidence type="ECO:0000256" key="7">
    <source>
        <dbReference type="ARBA" id="ARBA00023242"/>
    </source>
</evidence>
<protein>
    <recommendedName>
        <fullName evidence="3 9">Mediator of RNA polymerase II transcription subunit 8</fullName>
    </recommendedName>
    <alternativeName>
        <fullName evidence="8 9">Mediator complex subunit 8</fullName>
    </alternativeName>
</protein>
<dbReference type="InterPro" id="IPR019364">
    <property type="entry name" value="Mediatior_Med8_fun/met"/>
</dbReference>
<evidence type="ECO:0000256" key="4">
    <source>
        <dbReference type="ARBA" id="ARBA00023015"/>
    </source>
</evidence>
<dbReference type="AlphaFoldDB" id="A0A2C5XMP9"/>
<dbReference type="Gene3D" id="1.20.58.1710">
    <property type="match status" value="1"/>
</dbReference>
<feature type="region of interest" description="Disordered" evidence="10">
    <location>
        <begin position="169"/>
        <end position="200"/>
    </location>
</feature>
<evidence type="ECO:0000313" key="12">
    <source>
        <dbReference type="Proteomes" id="UP000226192"/>
    </source>
</evidence>
<keyword evidence="5 9" id="KW-0010">Activator</keyword>
<evidence type="ECO:0000256" key="5">
    <source>
        <dbReference type="ARBA" id="ARBA00023159"/>
    </source>
</evidence>
<sequence length="252" mass="27837">MATLGLDEDELKSIEQTLSRLSQLSSSIQSFKADILKSNPLPHPSSLQASAQIIQRNLQTVLDSVTENDQVLSRMAVHPSTNFPGRTQENVLTQLLRKKLEPDVEELVCQGQAIASATTPTGMQALRQVWDEVRAWTHARIASHVRDEAGNVYTREEREAGVQTVRTGLRRVLDEESDDEDDEDEETLAGGQGAQPTGPEIETLLWFASRGDFELPRHIEFERKTGPLKRGLEGVSIPPDAAVDTNAMDESA</sequence>
<keyword evidence="4 9" id="KW-0805">Transcription regulation</keyword>
<accession>A0A2C5XMP9</accession>
<evidence type="ECO:0000256" key="2">
    <source>
        <dbReference type="ARBA" id="ARBA00005716"/>
    </source>
</evidence>
<dbReference type="GO" id="GO:0006357">
    <property type="term" value="P:regulation of transcription by RNA polymerase II"/>
    <property type="evidence" value="ECO:0007669"/>
    <property type="project" value="InterPro"/>
</dbReference>
<evidence type="ECO:0000256" key="9">
    <source>
        <dbReference type="RuleBase" id="RU364144"/>
    </source>
</evidence>
<reference evidence="11 12" key="1">
    <citation type="submission" date="2017-06" db="EMBL/GenBank/DDBJ databases">
        <title>Ant-infecting Ophiocordyceps genomes reveal a high diversity of potential behavioral manipulation genes and a possible major role for enterotoxins.</title>
        <authorList>
            <person name="De Bekker C."/>
            <person name="Evans H.C."/>
            <person name="Brachmann A."/>
            <person name="Hughes D.P."/>
        </authorList>
    </citation>
    <scope>NUCLEOTIDE SEQUENCE [LARGE SCALE GENOMIC DNA]</scope>
    <source>
        <strain evidence="11 12">Map64</strain>
    </source>
</reference>
<gene>
    <name evidence="9" type="primary">MED8</name>
    <name evidence="11" type="ORF">CDD81_4493</name>
</gene>
<dbReference type="Pfam" id="PF10232">
    <property type="entry name" value="Med8"/>
    <property type="match status" value="1"/>
</dbReference>
<dbReference type="STRING" id="1399860.A0A2C5XMP9"/>
<dbReference type="GO" id="GO:0070847">
    <property type="term" value="C:core mediator complex"/>
    <property type="evidence" value="ECO:0007669"/>
    <property type="project" value="TreeGrafter"/>
</dbReference>
<name>A0A2C5XMP9_9HYPO</name>
<dbReference type="GO" id="GO:0000978">
    <property type="term" value="F:RNA polymerase II cis-regulatory region sequence-specific DNA binding"/>
    <property type="evidence" value="ECO:0007669"/>
    <property type="project" value="TreeGrafter"/>
</dbReference>
<dbReference type="GO" id="GO:0003712">
    <property type="term" value="F:transcription coregulator activity"/>
    <property type="evidence" value="ECO:0007669"/>
    <property type="project" value="InterPro"/>
</dbReference>
<keyword evidence="7 9" id="KW-0539">Nucleus</keyword>
<comment type="subcellular location">
    <subcellularLocation>
        <location evidence="1 9">Nucleus</location>
    </subcellularLocation>
</comment>
<dbReference type="EMBL" id="NJET01000003">
    <property type="protein sequence ID" value="PHH67098.1"/>
    <property type="molecule type" value="Genomic_DNA"/>
</dbReference>
<evidence type="ECO:0000256" key="10">
    <source>
        <dbReference type="SAM" id="MobiDB-lite"/>
    </source>
</evidence>
<evidence type="ECO:0000256" key="3">
    <source>
        <dbReference type="ARBA" id="ARBA00020637"/>
    </source>
</evidence>
<evidence type="ECO:0000313" key="11">
    <source>
        <dbReference type="EMBL" id="PHH67098.1"/>
    </source>
</evidence>
<proteinExistence type="inferred from homology"/>
<feature type="compositionally biased region" description="Acidic residues" evidence="10">
    <location>
        <begin position="175"/>
        <end position="187"/>
    </location>
</feature>
<comment type="similarity">
    <text evidence="2 9">Belongs to the Mediator complex subunit 8 family.</text>
</comment>
<dbReference type="Proteomes" id="UP000226192">
    <property type="component" value="Unassembled WGS sequence"/>
</dbReference>
<keyword evidence="12" id="KW-1185">Reference proteome</keyword>